<name>A0A165AG30_9AGAM</name>
<reference evidence="1 2" key="1">
    <citation type="journal article" date="2016" name="Mol. Biol. Evol.">
        <title>Comparative Genomics of Early-Diverging Mushroom-Forming Fungi Provides Insights into the Origins of Lignocellulose Decay Capabilities.</title>
        <authorList>
            <person name="Nagy L.G."/>
            <person name="Riley R."/>
            <person name="Tritt A."/>
            <person name="Adam C."/>
            <person name="Daum C."/>
            <person name="Floudas D."/>
            <person name="Sun H."/>
            <person name="Yadav J.S."/>
            <person name="Pangilinan J."/>
            <person name="Larsson K.H."/>
            <person name="Matsuura K."/>
            <person name="Barry K."/>
            <person name="Labutti K."/>
            <person name="Kuo R."/>
            <person name="Ohm R.A."/>
            <person name="Bhattacharya S.S."/>
            <person name="Shirouzu T."/>
            <person name="Yoshinaga Y."/>
            <person name="Martin F.M."/>
            <person name="Grigoriev I.V."/>
            <person name="Hibbett D.S."/>
        </authorList>
    </citation>
    <scope>NUCLEOTIDE SEQUENCE [LARGE SCALE GENOMIC DNA]</scope>
    <source>
        <strain evidence="1 2">HHB9708</strain>
    </source>
</reference>
<evidence type="ECO:0000313" key="2">
    <source>
        <dbReference type="Proteomes" id="UP000076722"/>
    </source>
</evidence>
<proteinExistence type="predicted"/>
<organism evidence="1 2">
    <name type="scientific">Sistotremastrum niveocremeum HHB9708</name>
    <dbReference type="NCBI Taxonomy" id="1314777"/>
    <lineage>
        <taxon>Eukaryota</taxon>
        <taxon>Fungi</taxon>
        <taxon>Dikarya</taxon>
        <taxon>Basidiomycota</taxon>
        <taxon>Agaricomycotina</taxon>
        <taxon>Agaricomycetes</taxon>
        <taxon>Sistotremastrales</taxon>
        <taxon>Sistotremastraceae</taxon>
        <taxon>Sertulicium</taxon>
        <taxon>Sertulicium niveocremeum</taxon>
    </lineage>
</organism>
<dbReference type="AlphaFoldDB" id="A0A165AG30"/>
<keyword evidence="2" id="KW-1185">Reference proteome</keyword>
<evidence type="ECO:0000313" key="1">
    <source>
        <dbReference type="EMBL" id="KZS98943.1"/>
    </source>
</evidence>
<dbReference type="Proteomes" id="UP000076722">
    <property type="component" value="Unassembled WGS sequence"/>
</dbReference>
<sequence length="106" mass="12449">MQKSYQREQFHMLGVIQDLGMKTIRGHLTGRQQHRPAPSSWLAQQRINVRHILLFKKTMLSAETAGRILKEIAVSVYICVSLWHPNRSDPSFFIITNHPRRHVFPY</sequence>
<accession>A0A165AG30</accession>
<protein>
    <submittedName>
        <fullName evidence="1">Uncharacterized protein</fullName>
    </submittedName>
</protein>
<dbReference type="EMBL" id="KV419394">
    <property type="protein sequence ID" value="KZS98943.1"/>
    <property type="molecule type" value="Genomic_DNA"/>
</dbReference>
<gene>
    <name evidence="1" type="ORF">SISNIDRAFT_5588</name>
</gene>